<evidence type="ECO:0000313" key="3">
    <source>
        <dbReference type="Proteomes" id="UP001500456"/>
    </source>
</evidence>
<reference evidence="3" key="1">
    <citation type="journal article" date="2019" name="Int. J. Syst. Evol. Microbiol.">
        <title>The Global Catalogue of Microorganisms (GCM) 10K type strain sequencing project: providing services to taxonomists for standard genome sequencing and annotation.</title>
        <authorList>
            <consortium name="The Broad Institute Genomics Platform"/>
            <consortium name="The Broad Institute Genome Sequencing Center for Infectious Disease"/>
            <person name="Wu L."/>
            <person name="Ma J."/>
        </authorList>
    </citation>
    <scope>NUCLEOTIDE SEQUENCE [LARGE SCALE GENOMIC DNA]</scope>
    <source>
        <strain evidence="3">JCM 16924</strain>
    </source>
</reference>
<evidence type="ECO:0000313" key="2">
    <source>
        <dbReference type="EMBL" id="GAA4024692.1"/>
    </source>
</evidence>
<organism evidence="2 3">
    <name type="scientific">Streptomyces plumbiresistens</name>
    <dbReference type="NCBI Taxonomy" id="511811"/>
    <lineage>
        <taxon>Bacteria</taxon>
        <taxon>Bacillati</taxon>
        <taxon>Actinomycetota</taxon>
        <taxon>Actinomycetes</taxon>
        <taxon>Kitasatosporales</taxon>
        <taxon>Streptomycetaceae</taxon>
        <taxon>Streptomyces</taxon>
    </lineage>
</organism>
<accession>A0ABP7TFD3</accession>
<gene>
    <name evidence="2" type="ORF">GCM10022232_82610</name>
</gene>
<comment type="caution">
    <text evidence="2">The sequence shown here is derived from an EMBL/GenBank/DDBJ whole genome shotgun (WGS) entry which is preliminary data.</text>
</comment>
<evidence type="ECO:0000256" key="1">
    <source>
        <dbReference type="SAM" id="MobiDB-lite"/>
    </source>
</evidence>
<sequence length="58" mass="6168">MDGAAANAVGLHGRLPDDLGADLQPCEDAASANRRYDNKAYVFHGTVTTASVRLRLQP</sequence>
<name>A0ABP7TFD3_9ACTN</name>
<feature type="region of interest" description="Disordered" evidence="1">
    <location>
        <begin position="1"/>
        <end position="22"/>
    </location>
</feature>
<protein>
    <submittedName>
        <fullName evidence="2">Uncharacterized protein</fullName>
    </submittedName>
</protein>
<proteinExistence type="predicted"/>
<keyword evidence="3" id="KW-1185">Reference proteome</keyword>
<dbReference type="Proteomes" id="UP001500456">
    <property type="component" value="Unassembled WGS sequence"/>
</dbReference>
<dbReference type="EMBL" id="BAAAZX010000036">
    <property type="protein sequence ID" value="GAA4024692.1"/>
    <property type="molecule type" value="Genomic_DNA"/>
</dbReference>